<dbReference type="RefSeq" id="WP_062543167.1">
    <property type="nucleotide sequence ID" value="NZ_CP012643.1"/>
</dbReference>
<keyword evidence="4 7" id="KW-0812">Transmembrane</keyword>
<evidence type="ECO:0000256" key="1">
    <source>
        <dbReference type="ARBA" id="ARBA00004162"/>
    </source>
</evidence>
<proteinExistence type="inferred from homology"/>
<evidence type="ECO:0000313" key="9">
    <source>
        <dbReference type="Proteomes" id="UP000061382"/>
    </source>
</evidence>
<dbReference type="GO" id="GO:0022857">
    <property type="term" value="F:transmembrane transporter activity"/>
    <property type="evidence" value="ECO:0007669"/>
    <property type="project" value="InterPro"/>
</dbReference>
<evidence type="ECO:0000313" key="8">
    <source>
        <dbReference type="EMBL" id="ALI98754.1"/>
    </source>
</evidence>
<dbReference type="OrthoDB" id="9793581at2"/>
<keyword evidence="5" id="KW-1133">Transmembrane helix</keyword>
<organism evidence="8 9">
    <name type="scientific">Rufibacter tibetensis</name>
    <dbReference type="NCBI Taxonomy" id="512763"/>
    <lineage>
        <taxon>Bacteria</taxon>
        <taxon>Pseudomonadati</taxon>
        <taxon>Bacteroidota</taxon>
        <taxon>Cytophagia</taxon>
        <taxon>Cytophagales</taxon>
        <taxon>Hymenobacteraceae</taxon>
        <taxon>Rufibacter</taxon>
    </lineage>
</organism>
<dbReference type="KEGG" id="rti:DC20_06960"/>
<evidence type="ECO:0000256" key="6">
    <source>
        <dbReference type="ARBA" id="ARBA00023136"/>
    </source>
</evidence>
<evidence type="ECO:0000256" key="7">
    <source>
        <dbReference type="RuleBase" id="RU003879"/>
    </source>
</evidence>
<dbReference type="GO" id="GO:0015031">
    <property type="term" value="P:protein transport"/>
    <property type="evidence" value="ECO:0007669"/>
    <property type="project" value="UniProtKB-KW"/>
</dbReference>
<dbReference type="PANTHER" id="PTHR30558:SF3">
    <property type="entry name" value="BIOPOLYMER TRANSPORT PROTEIN EXBD-RELATED"/>
    <property type="match status" value="1"/>
</dbReference>
<evidence type="ECO:0000256" key="2">
    <source>
        <dbReference type="ARBA" id="ARBA00005811"/>
    </source>
</evidence>
<dbReference type="Pfam" id="PF02472">
    <property type="entry name" value="ExbD"/>
    <property type="match status" value="1"/>
</dbReference>
<dbReference type="Proteomes" id="UP000061382">
    <property type="component" value="Chromosome"/>
</dbReference>
<reference evidence="8 9" key="1">
    <citation type="submission" date="2015-08" db="EMBL/GenBank/DDBJ databases">
        <title>Complete genome sequence of Rufibacter tibetensis strain 1351t, a radiation-resistant bacterium from tibet plateau.</title>
        <authorList>
            <person name="Dai J."/>
        </authorList>
    </citation>
    <scope>NUCLEOTIDE SEQUENCE [LARGE SCALE GENOMIC DNA]</scope>
    <source>
        <strain evidence="8 9">1351</strain>
    </source>
</reference>
<accession>A0A0P0CWJ6</accession>
<dbReference type="EMBL" id="CP012643">
    <property type="protein sequence ID" value="ALI98754.1"/>
    <property type="molecule type" value="Genomic_DNA"/>
</dbReference>
<keyword evidence="3" id="KW-1003">Cell membrane</keyword>
<dbReference type="PATRIC" id="fig|512763.3.peg.1539"/>
<dbReference type="InterPro" id="IPR003400">
    <property type="entry name" value="ExbD"/>
</dbReference>
<evidence type="ECO:0000256" key="3">
    <source>
        <dbReference type="ARBA" id="ARBA00022475"/>
    </source>
</evidence>
<dbReference type="PANTHER" id="PTHR30558">
    <property type="entry name" value="EXBD MEMBRANE COMPONENT OF PMF-DRIVEN MACROMOLECULE IMPORT SYSTEM"/>
    <property type="match status" value="1"/>
</dbReference>
<protein>
    <submittedName>
        <fullName evidence="8">Biopolymer transporter ExbD</fullName>
    </submittedName>
</protein>
<gene>
    <name evidence="8" type="ORF">DC20_06960</name>
</gene>
<comment type="similarity">
    <text evidence="2 7">Belongs to the ExbD/TolR family.</text>
</comment>
<dbReference type="AlphaFoldDB" id="A0A0P0CWJ6"/>
<comment type="subcellular location">
    <subcellularLocation>
        <location evidence="1">Cell membrane</location>
        <topology evidence="1">Single-pass membrane protein</topology>
    </subcellularLocation>
    <subcellularLocation>
        <location evidence="7">Cell membrane</location>
        <topology evidence="7">Single-pass type II membrane protein</topology>
    </subcellularLocation>
</comment>
<keyword evidence="6" id="KW-0472">Membrane</keyword>
<evidence type="ECO:0000256" key="4">
    <source>
        <dbReference type="ARBA" id="ARBA00022692"/>
    </source>
</evidence>
<keyword evidence="7" id="KW-0813">Transport</keyword>
<name>A0A0P0CWJ6_9BACT</name>
<evidence type="ECO:0000256" key="5">
    <source>
        <dbReference type="ARBA" id="ARBA00022989"/>
    </source>
</evidence>
<keyword evidence="9" id="KW-1185">Reference proteome</keyword>
<dbReference type="GO" id="GO:0005886">
    <property type="term" value="C:plasma membrane"/>
    <property type="evidence" value="ECO:0007669"/>
    <property type="project" value="UniProtKB-SubCell"/>
</dbReference>
<dbReference type="STRING" id="512763.DC20_06960"/>
<sequence>MPKVKIHRTSPSLDMTPMVDLAFLLVTFFMLISKFAPEEVLVVDTPSATSEIKAPDANIITISIGNDERVFFGVDDKNTKLRLIDKISEKYGVAFTDTEKQTFSTLASFGVPINQLKSYLSMNPEAMKKVNQPGIPIDSTRNELGDWVQLARYSNPQSIVAIKGDGKAGYPIAGRVIEILQEKNVNRFNLVTDMEVKPRNL</sequence>
<keyword evidence="7" id="KW-0653">Protein transport</keyword>